<dbReference type="InterPro" id="IPR030678">
    <property type="entry name" value="Peptide/Ni-bd"/>
</dbReference>
<gene>
    <name evidence="3" type="ORF">JOF53_006276</name>
</gene>
<dbReference type="PANTHER" id="PTHR30290">
    <property type="entry name" value="PERIPLASMIC BINDING COMPONENT OF ABC TRANSPORTER"/>
    <property type="match status" value="1"/>
</dbReference>
<name>A0ABS5ALF2_9PSEU</name>
<sequence>MRPRNTLRTALVTCAALVLAACSGPGAEPAPKAGQLRLAVVEPATLLPGQAQDQAGRLLAGALWTPLLTVDTPRQAPEPAAAERVDSPDQRRWTIRLRPGWRFHDGSPVTARAYAETWRAARAQGWAAAAVLDQAGVREVRTPEELTLEVELAAPLAHFPVVLTSLALAPLPELVVARGDWGSLVGNGPYRAERPWAKGAGTRLVAFDGYSGARRARSAVEVRVVAAEAQYEALTSGRVDLATEITAAEHGELGTRFASSSSAWPQLSGSYLAFPLWRAEFADSARRHAVSMAIDREALATGPLGHRVSPMTGLLPTAVGTGRTDSSCRPCNHDVQAAALLARQGELPKAFPVWFEQADAAWAEKLVEQLRVALNAPGITAKAVSAERLREAVATRSVDGPWVASVRGGYPHPLAVLGDVAAGTGFEHADFRALVAAAGVAADPWQDLRLAENVVLRELPVAPLWSPHGHLYWSARVSEVRPDPVAGLRLAEVRAG</sequence>
<dbReference type="Gene3D" id="3.40.190.10">
    <property type="entry name" value="Periplasmic binding protein-like II"/>
    <property type="match status" value="1"/>
</dbReference>
<feature type="domain" description="Solute-binding protein family 5" evidence="2">
    <location>
        <begin position="77"/>
        <end position="388"/>
    </location>
</feature>
<dbReference type="CDD" id="cd00995">
    <property type="entry name" value="PBP2_NikA_DppA_OppA_like"/>
    <property type="match status" value="1"/>
</dbReference>
<feature type="signal peptide" evidence="1">
    <location>
        <begin position="1"/>
        <end position="20"/>
    </location>
</feature>
<proteinExistence type="predicted"/>
<dbReference type="Gene3D" id="3.90.76.10">
    <property type="entry name" value="Dipeptide-binding Protein, Domain 1"/>
    <property type="match status" value="1"/>
</dbReference>
<keyword evidence="4" id="KW-1185">Reference proteome</keyword>
<accession>A0ABS5ALF2</accession>
<keyword evidence="1" id="KW-0732">Signal</keyword>
<dbReference type="PANTHER" id="PTHR30290:SF83">
    <property type="entry name" value="ABC TRANSPORTER SUBSTRATE-BINDING PROTEIN"/>
    <property type="match status" value="1"/>
</dbReference>
<dbReference type="PIRSF" id="PIRSF002741">
    <property type="entry name" value="MppA"/>
    <property type="match status" value="1"/>
</dbReference>
<dbReference type="PROSITE" id="PS51257">
    <property type="entry name" value="PROKAR_LIPOPROTEIN"/>
    <property type="match status" value="1"/>
</dbReference>
<dbReference type="InterPro" id="IPR039424">
    <property type="entry name" value="SBP_5"/>
</dbReference>
<dbReference type="SUPFAM" id="SSF53850">
    <property type="entry name" value="Periplasmic binding protein-like II"/>
    <property type="match status" value="1"/>
</dbReference>
<dbReference type="Proteomes" id="UP001519363">
    <property type="component" value="Unassembled WGS sequence"/>
</dbReference>
<evidence type="ECO:0000313" key="3">
    <source>
        <dbReference type="EMBL" id="MBP2477404.1"/>
    </source>
</evidence>
<evidence type="ECO:0000256" key="1">
    <source>
        <dbReference type="SAM" id="SignalP"/>
    </source>
</evidence>
<feature type="chain" id="PRO_5046660278" evidence="1">
    <location>
        <begin position="21"/>
        <end position="496"/>
    </location>
</feature>
<comment type="caution">
    <text evidence="3">The sequence shown here is derived from an EMBL/GenBank/DDBJ whole genome shotgun (WGS) entry which is preliminary data.</text>
</comment>
<dbReference type="Pfam" id="PF00496">
    <property type="entry name" value="SBP_bac_5"/>
    <property type="match status" value="1"/>
</dbReference>
<dbReference type="RefSeq" id="WP_086788803.1">
    <property type="nucleotide sequence ID" value="NZ_JAGIOO010000001.1"/>
</dbReference>
<reference evidence="3 4" key="1">
    <citation type="submission" date="2021-03" db="EMBL/GenBank/DDBJ databases">
        <title>Sequencing the genomes of 1000 actinobacteria strains.</title>
        <authorList>
            <person name="Klenk H.-P."/>
        </authorList>
    </citation>
    <scope>NUCLEOTIDE SEQUENCE [LARGE SCALE GENOMIC DNA]</scope>
    <source>
        <strain evidence="3 4">DSM 44580</strain>
    </source>
</reference>
<evidence type="ECO:0000313" key="4">
    <source>
        <dbReference type="Proteomes" id="UP001519363"/>
    </source>
</evidence>
<organism evidence="3 4">
    <name type="scientific">Crossiella equi</name>
    <dbReference type="NCBI Taxonomy" id="130796"/>
    <lineage>
        <taxon>Bacteria</taxon>
        <taxon>Bacillati</taxon>
        <taxon>Actinomycetota</taxon>
        <taxon>Actinomycetes</taxon>
        <taxon>Pseudonocardiales</taxon>
        <taxon>Pseudonocardiaceae</taxon>
        <taxon>Crossiella</taxon>
    </lineage>
</organism>
<dbReference type="Gene3D" id="3.10.105.10">
    <property type="entry name" value="Dipeptide-binding Protein, Domain 3"/>
    <property type="match status" value="1"/>
</dbReference>
<dbReference type="EMBL" id="JAGIOO010000001">
    <property type="protein sequence ID" value="MBP2477404.1"/>
    <property type="molecule type" value="Genomic_DNA"/>
</dbReference>
<protein>
    <submittedName>
        <fullName evidence="3">Oligopeptide transport system substrate-binding protein</fullName>
    </submittedName>
</protein>
<dbReference type="InterPro" id="IPR000914">
    <property type="entry name" value="SBP_5_dom"/>
</dbReference>
<evidence type="ECO:0000259" key="2">
    <source>
        <dbReference type="Pfam" id="PF00496"/>
    </source>
</evidence>